<dbReference type="GO" id="GO:0015074">
    <property type="term" value="P:DNA integration"/>
    <property type="evidence" value="ECO:0007669"/>
    <property type="project" value="UniProtKB-KW"/>
</dbReference>
<dbReference type="InterPro" id="IPR002104">
    <property type="entry name" value="Integrase_catalytic"/>
</dbReference>
<evidence type="ECO:0000256" key="2">
    <source>
        <dbReference type="ARBA" id="ARBA00023125"/>
    </source>
</evidence>
<dbReference type="Gene3D" id="1.10.443.10">
    <property type="entry name" value="Intergrase catalytic core"/>
    <property type="match status" value="1"/>
</dbReference>
<gene>
    <name evidence="7" type="ORF">ELB75_11665</name>
</gene>
<evidence type="ECO:0000313" key="8">
    <source>
        <dbReference type="Proteomes" id="UP000282435"/>
    </source>
</evidence>
<dbReference type="GO" id="GO:0003677">
    <property type="term" value="F:DNA binding"/>
    <property type="evidence" value="ECO:0007669"/>
    <property type="project" value="UniProtKB-UniRule"/>
</dbReference>
<evidence type="ECO:0000259" key="5">
    <source>
        <dbReference type="PROSITE" id="PS51898"/>
    </source>
</evidence>
<dbReference type="InterPro" id="IPR010998">
    <property type="entry name" value="Integrase_recombinase_N"/>
</dbReference>
<dbReference type="SUPFAM" id="SSF56349">
    <property type="entry name" value="DNA breaking-rejoining enzymes"/>
    <property type="match status" value="1"/>
</dbReference>
<keyword evidence="3" id="KW-0233">DNA recombination</keyword>
<name>A0A3S9SM69_EIKCO</name>
<feature type="domain" description="Core-binding (CB)" evidence="6">
    <location>
        <begin position="61"/>
        <end position="140"/>
    </location>
</feature>
<dbReference type="PROSITE" id="PS51900">
    <property type="entry name" value="CB"/>
    <property type="match status" value="1"/>
</dbReference>
<keyword evidence="1" id="KW-0229">DNA integration</keyword>
<evidence type="ECO:0000256" key="4">
    <source>
        <dbReference type="PROSITE-ProRule" id="PRU01248"/>
    </source>
</evidence>
<dbReference type="InterPro" id="IPR050090">
    <property type="entry name" value="Tyrosine_recombinase_XerCD"/>
</dbReference>
<dbReference type="RefSeq" id="WP_126984038.1">
    <property type="nucleotide sequence ID" value="NZ_CP034670.1"/>
</dbReference>
<dbReference type="InterPro" id="IPR013762">
    <property type="entry name" value="Integrase-like_cat_sf"/>
</dbReference>
<dbReference type="PROSITE" id="PS51898">
    <property type="entry name" value="TYR_RECOMBINASE"/>
    <property type="match status" value="1"/>
</dbReference>
<evidence type="ECO:0000256" key="1">
    <source>
        <dbReference type="ARBA" id="ARBA00022908"/>
    </source>
</evidence>
<dbReference type="PANTHER" id="PTHR30349:SF94">
    <property type="entry name" value="INTEGRASE_RECOMBINASE HI_1414-RELATED"/>
    <property type="match status" value="1"/>
</dbReference>
<reference evidence="7 8" key="1">
    <citation type="submission" date="2018-12" db="EMBL/GenBank/DDBJ databases">
        <title>Genome sequencing of Eikenella corrodens KCOM 3110 (= JS217).</title>
        <authorList>
            <person name="Koo J.-K."/>
            <person name="Park S.-N."/>
            <person name="Lim Y.K."/>
        </authorList>
    </citation>
    <scope>NUCLEOTIDE SEQUENCE [LARGE SCALE GENOMIC DNA]</scope>
    <source>
        <strain evidence="7 8">KCOM 3110</strain>
    </source>
</reference>
<dbReference type="Gene3D" id="1.10.150.130">
    <property type="match status" value="1"/>
</dbReference>
<evidence type="ECO:0000313" key="7">
    <source>
        <dbReference type="EMBL" id="AZR60600.1"/>
    </source>
</evidence>
<proteinExistence type="predicted"/>
<feature type="domain" description="Tyr recombinase" evidence="5">
    <location>
        <begin position="162"/>
        <end position="337"/>
    </location>
</feature>
<protein>
    <submittedName>
        <fullName evidence="7">Site-specific integrase</fullName>
    </submittedName>
</protein>
<dbReference type="PANTHER" id="PTHR30349">
    <property type="entry name" value="PHAGE INTEGRASE-RELATED"/>
    <property type="match status" value="1"/>
</dbReference>
<accession>A0A3S9SM69</accession>
<dbReference type="CDD" id="cd00796">
    <property type="entry name" value="INT_Rci_Hp1_C"/>
    <property type="match status" value="1"/>
</dbReference>
<evidence type="ECO:0000256" key="3">
    <source>
        <dbReference type="ARBA" id="ARBA00023172"/>
    </source>
</evidence>
<dbReference type="InterPro" id="IPR011010">
    <property type="entry name" value="DNA_brk_join_enz"/>
</dbReference>
<dbReference type="AlphaFoldDB" id="A0A3S9SM69"/>
<evidence type="ECO:0000259" key="6">
    <source>
        <dbReference type="PROSITE" id="PS51900"/>
    </source>
</evidence>
<dbReference type="OrthoDB" id="662444at2"/>
<dbReference type="EMBL" id="CP034670">
    <property type="protein sequence ID" value="AZR60600.1"/>
    <property type="molecule type" value="Genomic_DNA"/>
</dbReference>
<dbReference type="Proteomes" id="UP000282435">
    <property type="component" value="Chromosome"/>
</dbReference>
<sequence length="340" mass="39275">MASISKKTNGMWFAQVRHRATDGLPAINRSASFPRKVEAEAWANKIETDWRTMRFGGCPNILFAEVLLRYQKEVSVKKRGYRYEANLLDRILTLPLADVRLPNLSEMHFRQWADQRLKEVKSSSVRREWNVLSNVLTYASTEWRLIPENFMLRLEKPAGAPARTQRISNQAAKQIAYAANYSLMCTPDTATQRVAAAFYFALETAMRAGEICSLSWDNVFLKENYVHLPRTKNGHPRDVPLSQRAKIIIRQMQQVKKNNQVFNLTRSSLDALFRKLKQRSLLQDTIRFHDSRREALTRLAKIYNVMDLAKISGHRDTRILLNTYYSPTAKELAAKMHASN</sequence>
<organism evidence="7 8">
    <name type="scientific">Eikenella corrodens</name>
    <dbReference type="NCBI Taxonomy" id="539"/>
    <lineage>
        <taxon>Bacteria</taxon>
        <taxon>Pseudomonadati</taxon>
        <taxon>Pseudomonadota</taxon>
        <taxon>Betaproteobacteria</taxon>
        <taxon>Neisseriales</taxon>
        <taxon>Neisseriaceae</taxon>
        <taxon>Eikenella</taxon>
    </lineage>
</organism>
<dbReference type="GO" id="GO:0006310">
    <property type="term" value="P:DNA recombination"/>
    <property type="evidence" value="ECO:0007669"/>
    <property type="project" value="UniProtKB-KW"/>
</dbReference>
<dbReference type="Pfam" id="PF00589">
    <property type="entry name" value="Phage_integrase"/>
    <property type="match status" value="1"/>
</dbReference>
<keyword evidence="2 4" id="KW-0238">DNA-binding</keyword>
<dbReference type="InterPro" id="IPR044068">
    <property type="entry name" value="CB"/>
</dbReference>